<dbReference type="STRING" id="30066.A0A182VKC0"/>
<dbReference type="RefSeq" id="XP_041771795.1">
    <property type="nucleotide sequence ID" value="XM_041915861.1"/>
</dbReference>
<feature type="compositionally biased region" description="Basic and acidic residues" evidence="6">
    <location>
        <begin position="425"/>
        <end position="434"/>
    </location>
</feature>
<feature type="region of interest" description="Disordered" evidence="6">
    <location>
        <begin position="410"/>
        <end position="434"/>
    </location>
</feature>
<dbReference type="PANTHER" id="PTHR46174">
    <property type="entry name" value="CXXC-TYPE ZINC FINGER PROTEIN 1"/>
    <property type="match status" value="1"/>
</dbReference>
<dbReference type="EnsemblMetazoa" id="AMEM016438-RA">
    <property type="protein sequence ID" value="AMEM016438-PA"/>
    <property type="gene ID" value="AMEM016438"/>
</dbReference>
<feature type="compositionally biased region" description="Acidic residues" evidence="6">
    <location>
        <begin position="164"/>
        <end position="185"/>
    </location>
</feature>
<protein>
    <recommendedName>
        <fullName evidence="7">Zinc finger PHD-type domain-containing protein</fullName>
    </recommendedName>
</protein>
<dbReference type="InterPro" id="IPR037869">
    <property type="entry name" value="Spp1/CFP1"/>
</dbReference>
<evidence type="ECO:0000256" key="4">
    <source>
        <dbReference type="ARBA" id="ARBA00022833"/>
    </source>
</evidence>
<feature type="region of interest" description="Disordered" evidence="6">
    <location>
        <begin position="159"/>
        <end position="224"/>
    </location>
</feature>
<feature type="compositionally biased region" description="Gly residues" evidence="6">
    <location>
        <begin position="1060"/>
        <end position="1069"/>
    </location>
</feature>
<accession>A0A182VKC0</accession>
<dbReference type="GeneID" id="121593489"/>
<keyword evidence="2" id="KW-0479">Metal-binding</keyword>
<dbReference type="Gene3D" id="3.90.980.20">
    <property type="match status" value="1"/>
</dbReference>
<sequence>MLGSPVEVRYDNGDSVVLIQADSGGPARSSTGGGSTANQPNASRSPGEERLARNGQAGESGGSVGGAGGAGGSGGGGGGVGVGAAGSPGSGESRHIIIHDRPRASGGGGSITILTPTNNLKISINKKRRYPGRPHEYQSAKRALTHNLRHKLGELDKLLKACDNEDDDDDDEDEDEDEDEDDMMQEGDVHVRAPAANGTGKRSPAAANTSSAVPPSPSPPPAFSLLARTDAARPLPSVKSCHPSTTAKKVEQACQIVSATSTSNGADSGDGSSDAREEESVEIDHLRPCEDVLVRISNNDQYYLGTVIEFEPKRSCLVRFEDQTTVRVELSRITRMAGNGVRKPHAASPRQPSSCPRSVDQAVQVDREERHDKAELQRLEHVEQVERTKREKQLEHVDQKLQEEFLEEYLEQEEPERPAANGKCSGERDQQEKLVDHVERAERAEEKELEEECVSLTNEHAPNSLAALSPAPSAQPSPPFRSIVIPDEFSPLTSASQLPYSLHSLHWDSEHRVNAERHYCYCGADGEWTREMIQCRRCEQWFHGRCVRSLQFPILLGDTFYLFICSICNHGHEFVRRFELGTVNLVHLALYNLIMRNGCRLYDLRLAIVPYIEDNLRALQLPGSALKLTTSERIDLLQLTLRYNTDRFLNGREVSQPANLWTLRKALPPPMKATTIPLGAEETVTEHLLRMLPTCLQVPCFLPRTNHEKNYFMDAATRERMLGLNYAERPTSFEDPRINFADLIAPPAVLHASASPDATDAKSAGTVACTAVAATSASQPLSTAGARVPDASLASNSSPTSGAVPFNATNGARLIGARKRKQRGIRFISPVLLPMRDRLESLFPPRANFDGANNPFYRLDPPVPYGLGRIRGGRKGSVKRRTVDGHRQGPAMKRQQTAEFLHKRAGAAPTAAASHLSRRASTGGQLQKIDENSVLSELSVQNVQRHNNAHSTSGPSSGSAVSGRRPRSSHTYSTSSTGSEQVGAVGGGSGSVASDTSATEDHKPMASGRRSSGRLVALASKNYSDTKRHKRRRNSDTAILAGELIGSNGTAEEQNAGRTGAAGGGGSGGYYSSTSNSSCMVSGVYWDPTAVREPVQTRNRTSRPMFAVVGKRVLPNGKQELLWEEQ</sequence>
<feature type="compositionally biased region" description="Basic and acidic residues" evidence="6">
    <location>
        <begin position="92"/>
        <end position="103"/>
    </location>
</feature>
<feature type="compositionally biased region" description="Polar residues" evidence="6">
    <location>
        <begin position="112"/>
        <end position="122"/>
    </location>
</feature>
<dbReference type="InterPro" id="IPR019786">
    <property type="entry name" value="Zinc_finger_PHD-type_CS"/>
</dbReference>
<dbReference type="SMART" id="SM00249">
    <property type="entry name" value="PHD"/>
    <property type="match status" value="1"/>
</dbReference>
<dbReference type="GO" id="GO:0045893">
    <property type="term" value="P:positive regulation of DNA-templated transcription"/>
    <property type="evidence" value="ECO:0007669"/>
    <property type="project" value="TreeGrafter"/>
</dbReference>
<dbReference type="InterPro" id="IPR001965">
    <property type="entry name" value="Znf_PHD"/>
</dbReference>
<dbReference type="CTD" id="37069"/>
<feature type="region of interest" description="Disordered" evidence="6">
    <location>
        <begin position="17"/>
        <end position="143"/>
    </location>
</feature>
<feature type="region of interest" description="Disordered" evidence="6">
    <location>
        <begin position="1050"/>
        <end position="1070"/>
    </location>
</feature>
<feature type="domain" description="Zinc finger PHD-type" evidence="7">
    <location>
        <begin position="519"/>
        <end position="569"/>
    </location>
</feature>
<name>A0A182VKC0_ANOME</name>
<dbReference type="SUPFAM" id="SSF57903">
    <property type="entry name" value="FYVE/PHD zinc finger"/>
    <property type="match status" value="1"/>
</dbReference>
<keyword evidence="5" id="KW-0539">Nucleus</keyword>
<keyword evidence="4" id="KW-0862">Zinc</keyword>
<evidence type="ECO:0000256" key="3">
    <source>
        <dbReference type="ARBA" id="ARBA00022771"/>
    </source>
</evidence>
<feature type="compositionally biased region" description="Gly residues" evidence="6">
    <location>
        <begin position="58"/>
        <end position="89"/>
    </location>
</feature>
<dbReference type="VEuPathDB" id="VectorBase:AMEM21_005275"/>
<feature type="region of interest" description="Disordered" evidence="6">
    <location>
        <begin position="944"/>
        <end position="1038"/>
    </location>
</feature>
<dbReference type="VEuPathDB" id="VectorBase:AMEM016438"/>
<dbReference type="GO" id="GO:0008270">
    <property type="term" value="F:zinc ion binding"/>
    <property type="evidence" value="ECO:0007669"/>
    <property type="project" value="UniProtKB-KW"/>
</dbReference>
<evidence type="ECO:0000256" key="6">
    <source>
        <dbReference type="SAM" id="MobiDB-lite"/>
    </source>
</evidence>
<comment type="subcellular location">
    <subcellularLocation>
        <location evidence="1">Nucleus</location>
    </subcellularLocation>
</comment>
<evidence type="ECO:0000256" key="1">
    <source>
        <dbReference type="ARBA" id="ARBA00004123"/>
    </source>
</evidence>
<proteinExistence type="predicted"/>
<evidence type="ECO:0000313" key="9">
    <source>
        <dbReference type="Proteomes" id="UP000075903"/>
    </source>
</evidence>
<feature type="region of interest" description="Disordered" evidence="6">
    <location>
        <begin position="339"/>
        <end position="358"/>
    </location>
</feature>
<dbReference type="PROSITE" id="PS01359">
    <property type="entry name" value="ZF_PHD_1"/>
    <property type="match status" value="1"/>
</dbReference>
<evidence type="ECO:0000256" key="5">
    <source>
        <dbReference type="ARBA" id="ARBA00023242"/>
    </source>
</evidence>
<dbReference type="KEGG" id="amer:121593489"/>
<dbReference type="Proteomes" id="UP000075903">
    <property type="component" value="Unassembled WGS sequence"/>
</dbReference>
<keyword evidence="3" id="KW-0863">Zinc-finger</keyword>
<evidence type="ECO:0000256" key="2">
    <source>
        <dbReference type="ARBA" id="ARBA00022723"/>
    </source>
</evidence>
<dbReference type="AlphaFoldDB" id="A0A182VKC0"/>
<feature type="region of interest" description="Disordered" evidence="6">
    <location>
        <begin position="867"/>
        <end position="930"/>
    </location>
</feature>
<feature type="compositionally biased region" description="Low complexity" evidence="6">
    <location>
        <begin position="203"/>
        <end position="213"/>
    </location>
</feature>
<dbReference type="InterPro" id="IPR011011">
    <property type="entry name" value="Znf_FYVE_PHD"/>
</dbReference>
<organism evidence="8 9">
    <name type="scientific">Anopheles merus</name>
    <name type="common">Mosquito</name>
    <dbReference type="NCBI Taxonomy" id="30066"/>
    <lineage>
        <taxon>Eukaryota</taxon>
        <taxon>Metazoa</taxon>
        <taxon>Ecdysozoa</taxon>
        <taxon>Arthropoda</taxon>
        <taxon>Hexapoda</taxon>
        <taxon>Insecta</taxon>
        <taxon>Pterygota</taxon>
        <taxon>Neoptera</taxon>
        <taxon>Endopterygota</taxon>
        <taxon>Diptera</taxon>
        <taxon>Nematocera</taxon>
        <taxon>Culicoidea</taxon>
        <taxon>Culicidae</taxon>
        <taxon>Anophelinae</taxon>
        <taxon>Anopheles</taxon>
    </lineage>
</organism>
<feature type="region of interest" description="Disordered" evidence="6">
    <location>
        <begin position="259"/>
        <end position="283"/>
    </location>
</feature>
<feature type="compositionally biased region" description="Low complexity" evidence="6">
    <location>
        <begin position="951"/>
        <end position="983"/>
    </location>
</feature>
<dbReference type="GO" id="GO:0048188">
    <property type="term" value="C:Set1C/COMPASS complex"/>
    <property type="evidence" value="ECO:0007669"/>
    <property type="project" value="InterPro"/>
</dbReference>
<dbReference type="PANTHER" id="PTHR46174:SF1">
    <property type="entry name" value="CXXC-TYPE ZINC FINGER PROTEIN 1"/>
    <property type="match status" value="1"/>
</dbReference>
<feature type="compositionally biased region" description="Basic residues" evidence="6">
    <location>
        <begin position="871"/>
        <end position="880"/>
    </location>
</feature>
<evidence type="ECO:0000259" key="7">
    <source>
        <dbReference type="SMART" id="SM00249"/>
    </source>
</evidence>
<reference evidence="8" key="1">
    <citation type="submission" date="2020-05" db="UniProtKB">
        <authorList>
            <consortium name="EnsemblMetazoa"/>
        </authorList>
    </citation>
    <scope>IDENTIFICATION</scope>
    <source>
        <strain evidence="8">MAF</strain>
    </source>
</reference>
<feature type="compositionally biased region" description="Low complexity" evidence="6">
    <location>
        <begin position="260"/>
        <end position="272"/>
    </location>
</feature>
<dbReference type="Gene3D" id="2.30.30.140">
    <property type="match status" value="1"/>
</dbReference>
<evidence type="ECO:0000313" key="8">
    <source>
        <dbReference type="EnsemblMetazoa" id="AMEM016438-PA"/>
    </source>
</evidence>
<keyword evidence="9" id="KW-1185">Reference proteome</keyword>